<proteinExistence type="predicted"/>
<evidence type="ECO:0000313" key="2">
    <source>
        <dbReference type="Proteomes" id="UP000034837"/>
    </source>
</evidence>
<dbReference type="EMBL" id="LCDO01000002">
    <property type="protein sequence ID" value="KKS57228.1"/>
    <property type="molecule type" value="Genomic_DNA"/>
</dbReference>
<name>A0A0G1D5C5_9BACT</name>
<sequence length="60" mass="6703">MRFGAFGNLLPSEIFGQANLPLLAKATIRKVFAHLFKDGRMLRCLKQAYRGGVRLVPNCP</sequence>
<dbReference type="AlphaFoldDB" id="A0A0G1D5C5"/>
<comment type="caution">
    <text evidence="1">The sequence shown here is derived from an EMBL/GenBank/DDBJ whole genome shotgun (WGS) entry which is preliminary data.</text>
</comment>
<organism evidence="1 2">
    <name type="scientific">Candidatus Magasanikbacteria bacterium GW2011_GWA2_42_32</name>
    <dbReference type="NCBI Taxonomy" id="1619039"/>
    <lineage>
        <taxon>Bacteria</taxon>
        <taxon>Candidatus Magasanikiibacteriota</taxon>
    </lineage>
</organism>
<protein>
    <submittedName>
        <fullName evidence="1">Uncharacterized protein</fullName>
    </submittedName>
</protein>
<dbReference type="Proteomes" id="UP000034837">
    <property type="component" value="Unassembled WGS sequence"/>
</dbReference>
<evidence type="ECO:0000313" key="1">
    <source>
        <dbReference type="EMBL" id="KKS57228.1"/>
    </source>
</evidence>
<gene>
    <name evidence="1" type="ORF">UV20_C0002G0017</name>
</gene>
<accession>A0A0G1D5C5</accession>
<reference evidence="1 2" key="1">
    <citation type="journal article" date="2015" name="Nature">
        <title>rRNA introns, odd ribosomes, and small enigmatic genomes across a large radiation of phyla.</title>
        <authorList>
            <person name="Brown C.T."/>
            <person name="Hug L.A."/>
            <person name="Thomas B.C."/>
            <person name="Sharon I."/>
            <person name="Castelle C.J."/>
            <person name="Singh A."/>
            <person name="Wilkins M.J."/>
            <person name="Williams K.H."/>
            <person name="Banfield J.F."/>
        </authorList>
    </citation>
    <scope>NUCLEOTIDE SEQUENCE [LARGE SCALE GENOMIC DNA]</scope>
</reference>